<dbReference type="RefSeq" id="WP_308355738.1">
    <property type="nucleotide sequence ID" value="NZ_CP129970.2"/>
</dbReference>
<dbReference type="EC" id="2.7.13.3" evidence="2"/>
<evidence type="ECO:0000256" key="3">
    <source>
        <dbReference type="ARBA" id="ARBA00022553"/>
    </source>
</evidence>
<evidence type="ECO:0000256" key="1">
    <source>
        <dbReference type="ARBA" id="ARBA00000085"/>
    </source>
</evidence>
<protein>
    <recommendedName>
        <fullName evidence="2">histidine kinase</fullName>
        <ecNumber evidence="2">2.7.13.3</ecNumber>
    </recommendedName>
</protein>
<dbReference type="InterPro" id="IPR036890">
    <property type="entry name" value="HATPase_C_sf"/>
</dbReference>
<accession>A0AA49GFE5</accession>
<dbReference type="PROSITE" id="PS50109">
    <property type="entry name" value="HIS_KIN"/>
    <property type="match status" value="1"/>
</dbReference>
<dbReference type="InterPro" id="IPR029016">
    <property type="entry name" value="GAF-like_dom_sf"/>
</dbReference>
<dbReference type="InterPro" id="IPR003018">
    <property type="entry name" value="GAF"/>
</dbReference>
<dbReference type="Gene3D" id="3.30.565.10">
    <property type="entry name" value="Histidine kinase-like ATPase, C-terminal domain"/>
    <property type="match status" value="1"/>
</dbReference>
<dbReference type="Pfam" id="PF02518">
    <property type="entry name" value="HATPase_c"/>
    <property type="match status" value="1"/>
</dbReference>
<dbReference type="InterPro" id="IPR003594">
    <property type="entry name" value="HATPase_dom"/>
</dbReference>
<dbReference type="InterPro" id="IPR004358">
    <property type="entry name" value="Sig_transdc_His_kin-like_C"/>
</dbReference>
<dbReference type="InterPro" id="IPR036097">
    <property type="entry name" value="HisK_dim/P_sf"/>
</dbReference>
<dbReference type="SUPFAM" id="SSF55781">
    <property type="entry name" value="GAF domain-like"/>
    <property type="match status" value="1"/>
</dbReference>
<dbReference type="Gene3D" id="1.10.287.130">
    <property type="match status" value="1"/>
</dbReference>
<keyword evidence="6" id="KW-0808">Transferase</keyword>
<proteinExistence type="predicted"/>
<dbReference type="CDD" id="cd00082">
    <property type="entry name" value="HisKA"/>
    <property type="match status" value="1"/>
</dbReference>
<evidence type="ECO:0000256" key="4">
    <source>
        <dbReference type="SAM" id="Coils"/>
    </source>
</evidence>
<dbReference type="SMART" id="SM00387">
    <property type="entry name" value="HATPase_c"/>
    <property type="match status" value="1"/>
</dbReference>
<reference evidence="6" key="1">
    <citation type="submission" date="2023-08" db="EMBL/GenBank/DDBJ databases">
        <title>Comparative genomics and taxonomic characterization of three novel marine species of genus Marivirga.</title>
        <authorList>
            <person name="Muhammad N."/>
            <person name="Kim S.-G."/>
        </authorList>
    </citation>
    <scope>NUCLEOTIDE SEQUENCE [LARGE SCALE GENOMIC DNA]</scope>
    <source>
        <strain evidence="6">ABR2-2</strain>
    </source>
</reference>
<evidence type="ECO:0000259" key="5">
    <source>
        <dbReference type="PROSITE" id="PS50109"/>
    </source>
</evidence>
<dbReference type="InterPro" id="IPR003661">
    <property type="entry name" value="HisK_dim/P_dom"/>
</dbReference>
<keyword evidence="7" id="KW-1185">Reference proteome</keyword>
<dbReference type="EMBL" id="CP129970">
    <property type="protein sequence ID" value="WKK87656.2"/>
    <property type="molecule type" value="Genomic_DNA"/>
</dbReference>
<dbReference type="Proteomes" id="UP001244443">
    <property type="component" value="Chromosome"/>
</dbReference>
<dbReference type="Gene3D" id="3.30.450.40">
    <property type="match status" value="1"/>
</dbReference>
<sequence>MQKPKIPHNEKDRLADLKRLQILDSEKEKDFDDLVDLASAICDVPISLITLIDENRQWFKAKKGLKVESTDRDISFCGHAINYDDIFIVENAVADKRFYDNPLVTDDPNIRFYAGMPIKSEKGFNLGTLCVIDSKPKKLNETQIAALKTLSTQATKLIELRDKKHELEKKNHDLENLNNLNNQITSIISHDIKGPISSLRSYMNSDYVNINDLNDLQELFPVVKENLNNLGVLVENLLEWSSNINDVHITSFNLFDLIIEISSLFESDMNQKNIKMEFDIDFDLIISGDASMIKFIMRNLINNAVKFTEDGTIRIEAQKTQEHRIEIKVKDTGVGMSPEIIERIFIKKKKVSTKGTRNERGTGLGLKLIREFLTIHNSELNIDSKENEGSIFSFTLPLSFEK</sequence>
<dbReference type="SUPFAM" id="SSF55874">
    <property type="entry name" value="ATPase domain of HSP90 chaperone/DNA topoisomerase II/histidine kinase"/>
    <property type="match status" value="1"/>
</dbReference>
<name>A0AA49GFE5_9BACT</name>
<feature type="domain" description="Histidine kinase" evidence="5">
    <location>
        <begin position="187"/>
        <end position="400"/>
    </location>
</feature>
<dbReference type="GO" id="GO:0000155">
    <property type="term" value="F:phosphorelay sensor kinase activity"/>
    <property type="evidence" value="ECO:0007669"/>
    <property type="project" value="InterPro"/>
</dbReference>
<dbReference type="PANTHER" id="PTHR43102">
    <property type="entry name" value="SLR1143 PROTEIN"/>
    <property type="match status" value="1"/>
</dbReference>
<dbReference type="SUPFAM" id="SSF47384">
    <property type="entry name" value="Homodimeric domain of signal transducing histidine kinase"/>
    <property type="match status" value="1"/>
</dbReference>
<evidence type="ECO:0000313" key="6">
    <source>
        <dbReference type="EMBL" id="WKK87656.2"/>
    </source>
</evidence>
<dbReference type="Pfam" id="PF01590">
    <property type="entry name" value="GAF"/>
    <property type="match status" value="1"/>
</dbReference>
<comment type="catalytic activity">
    <reaction evidence="1">
        <text>ATP + protein L-histidine = ADP + protein N-phospho-L-histidine.</text>
        <dbReference type="EC" id="2.7.13.3"/>
    </reaction>
</comment>
<dbReference type="InterPro" id="IPR005467">
    <property type="entry name" value="His_kinase_dom"/>
</dbReference>
<dbReference type="AlphaFoldDB" id="A0AA49GFE5"/>
<evidence type="ECO:0000313" key="7">
    <source>
        <dbReference type="Proteomes" id="UP001244443"/>
    </source>
</evidence>
<dbReference type="PRINTS" id="PR00344">
    <property type="entry name" value="BCTRLSENSOR"/>
</dbReference>
<gene>
    <name evidence="6" type="ORF">QYS48_01215</name>
</gene>
<keyword evidence="4" id="KW-0175">Coiled coil</keyword>
<keyword evidence="3" id="KW-0597">Phosphoprotein</keyword>
<keyword evidence="6" id="KW-0418">Kinase</keyword>
<organism evidence="6 7">
    <name type="scientific">Marivirga arenosa</name>
    <dbReference type="NCBI Taxonomy" id="3059076"/>
    <lineage>
        <taxon>Bacteria</taxon>
        <taxon>Pseudomonadati</taxon>
        <taxon>Bacteroidota</taxon>
        <taxon>Cytophagia</taxon>
        <taxon>Cytophagales</taxon>
        <taxon>Marivirgaceae</taxon>
        <taxon>Marivirga</taxon>
    </lineage>
</organism>
<dbReference type="SMART" id="SM00065">
    <property type="entry name" value="GAF"/>
    <property type="match status" value="1"/>
</dbReference>
<evidence type="ECO:0000256" key="2">
    <source>
        <dbReference type="ARBA" id="ARBA00012438"/>
    </source>
</evidence>
<dbReference type="PANTHER" id="PTHR43102:SF2">
    <property type="entry name" value="GAF DOMAIN-CONTAINING PROTEIN"/>
    <property type="match status" value="1"/>
</dbReference>
<feature type="coiled-coil region" evidence="4">
    <location>
        <begin position="150"/>
        <end position="187"/>
    </location>
</feature>